<name>A0A0C9Y480_9AGAM</name>
<sequence>MNEDAAYPVSVRSLLPVETLDLVFESLTRSELLPVLRSNSLFHRVGARVLYRTLIDLQPAQAVDLVRTIARSDLYASYVRHVEFDWGTSVLTANFLRLLNRALRRLKFLLRLTLEFPTTDDTGGTASVLNGCTFSLRSFTTSIRCDPTLVRFLETQNDIIDLCLRGINCIETVPLPPEALPHLSHFRTVLSWPTLIANFIRDRPVESVSMPVYQQGMHSALNALLSSSKPIKRLTLMSLDAAEPISLLSEIASRLPWLEALHLVVLSAQFYVPVRLLNLCDMLLEMGYSLSLFEYLKYLTFMAPGTGSSADDEDVVVTAWHKACPTLKTIILPRGMVWALTNGKWVCWSDET</sequence>
<dbReference type="AlphaFoldDB" id="A0A0C9Y480"/>
<gene>
    <name evidence="1" type="ORF">PISMIDRAFT_625701</name>
</gene>
<dbReference type="OrthoDB" id="3178870at2759"/>
<accession>A0A0C9Y480</accession>
<organism evidence="1 2">
    <name type="scientific">Pisolithus microcarpus 441</name>
    <dbReference type="NCBI Taxonomy" id="765257"/>
    <lineage>
        <taxon>Eukaryota</taxon>
        <taxon>Fungi</taxon>
        <taxon>Dikarya</taxon>
        <taxon>Basidiomycota</taxon>
        <taxon>Agaricomycotina</taxon>
        <taxon>Agaricomycetes</taxon>
        <taxon>Agaricomycetidae</taxon>
        <taxon>Boletales</taxon>
        <taxon>Sclerodermatineae</taxon>
        <taxon>Pisolithaceae</taxon>
        <taxon>Pisolithus</taxon>
    </lineage>
</organism>
<keyword evidence="2" id="KW-1185">Reference proteome</keyword>
<reference evidence="2" key="2">
    <citation type="submission" date="2015-01" db="EMBL/GenBank/DDBJ databases">
        <title>Evolutionary Origins and Diversification of the Mycorrhizal Mutualists.</title>
        <authorList>
            <consortium name="DOE Joint Genome Institute"/>
            <consortium name="Mycorrhizal Genomics Consortium"/>
            <person name="Kohler A."/>
            <person name="Kuo A."/>
            <person name="Nagy L.G."/>
            <person name="Floudas D."/>
            <person name="Copeland A."/>
            <person name="Barry K.W."/>
            <person name="Cichocki N."/>
            <person name="Veneault-Fourrey C."/>
            <person name="LaButti K."/>
            <person name="Lindquist E.A."/>
            <person name="Lipzen A."/>
            <person name="Lundell T."/>
            <person name="Morin E."/>
            <person name="Murat C."/>
            <person name="Riley R."/>
            <person name="Ohm R."/>
            <person name="Sun H."/>
            <person name="Tunlid A."/>
            <person name="Henrissat B."/>
            <person name="Grigoriev I.V."/>
            <person name="Hibbett D.S."/>
            <person name="Martin F."/>
        </authorList>
    </citation>
    <scope>NUCLEOTIDE SEQUENCE [LARGE SCALE GENOMIC DNA]</scope>
    <source>
        <strain evidence="2">441</strain>
    </source>
</reference>
<evidence type="ECO:0000313" key="2">
    <source>
        <dbReference type="Proteomes" id="UP000054018"/>
    </source>
</evidence>
<dbReference type="HOGENOM" id="CLU_036643_0_0_1"/>
<reference evidence="1 2" key="1">
    <citation type="submission" date="2014-04" db="EMBL/GenBank/DDBJ databases">
        <authorList>
            <consortium name="DOE Joint Genome Institute"/>
            <person name="Kuo A."/>
            <person name="Kohler A."/>
            <person name="Costa M.D."/>
            <person name="Nagy L.G."/>
            <person name="Floudas D."/>
            <person name="Copeland A."/>
            <person name="Barry K.W."/>
            <person name="Cichocki N."/>
            <person name="Veneault-Fourrey C."/>
            <person name="LaButti K."/>
            <person name="Lindquist E.A."/>
            <person name="Lipzen A."/>
            <person name="Lundell T."/>
            <person name="Morin E."/>
            <person name="Murat C."/>
            <person name="Sun H."/>
            <person name="Tunlid A."/>
            <person name="Henrissat B."/>
            <person name="Grigoriev I.V."/>
            <person name="Hibbett D.S."/>
            <person name="Martin F."/>
            <person name="Nordberg H.P."/>
            <person name="Cantor M.N."/>
            <person name="Hua S.X."/>
        </authorList>
    </citation>
    <scope>NUCLEOTIDE SEQUENCE [LARGE SCALE GENOMIC DNA]</scope>
    <source>
        <strain evidence="1 2">441</strain>
    </source>
</reference>
<evidence type="ECO:0000313" key="1">
    <source>
        <dbReference type="EMBL" id="KIK19470.1"/>
    </source>
</evidence>
<evidence type="ECO:0008006" key="3">
    <source>
        <dbReference type="Google" id="ProtNLM"/>
    </source>
</evidence>
<dbReference type="Proteomes" id="UP000054018">
    <property type="component" value="Unassembled WGS sequence"/>
</dbReference>
<dbReference type="STRING" id="765257.A0A0C9Y480"/>
<protein>
    <recommendedName>
        <fullName evidence="3">F-box domain-containing protein</fullName>
    </recommendedName>
</protein>
<proteinExistence type="predicted"/>
<dbReference type="EMBL" id="KN833783">
    <property type="protein sequence ID" value="KIK19470.1"/>
    <property type="molecule type" value="Genomic_DNA"/>
</dbReference>